<dbReference type="PROSITE" id="PS50011">
    <property type="entry name" value="PROTEIN_KINASE_DOM"/>
    <property type="match status" value="1"/>
</dbReference>
<keyword evidence="4" id="KW-0418">Kinase</keyword>
<dbReference type="Gene3D" id="3.30.200.20">
    <property type="entry name" value="Phosphorylase Kinase, domain 1"/>
    <property type="match status" value="1"/>
</dbReference>
<gene>
    <name evidence="4" type="ORF">O6P43_027021</name>
</gene>
<dbReference type="SUPFAM" id="SSF56112">
    <property type="entry name" value="Protein kinase-like (PK-like)"/>
    <property type="match status" value="1"/>
</dbReference>
<keyword evidence="2" id="KW-0472">Membrane</keyword>
<accession>A0AAD7PDA0</accession>
<comment type="subcellular location">
    <subcellularLocation>
        <location evidence="1">Cell membrane</location>
    </subcellularLocation>
</comment>
<keyword evidence="5" id="KW-1185">Reference proteome</keyword>
<dbReference type="InterPro" id="IPR050823">
    <property type="entry name" value="Plant_Ser_Thr_Prot_Kinase"/>
</dbReference>
<dbReference type="Gene3D" id="1.10.510.10">
    <property type="entry name" value="Transferase(Phosphotransferase) domain 1"/>
    <property type="match status" value="1"/>
</dbReference>
<dbReference type="Pfam" id="PF07714">
    <property type="entry name" value="PK_Tyr_Ser-Thr"/>
    <property type="match status" value="1"/>
</dbReference>
<dbReference type="EMBL" id="JARAOO010000011">
    <property type="protein sequence ID" value="KAJ7950892.1"/>
    <property type="molecule type" value="Genomic_DNA"/>
</dbReference>
<sequence>MDSTNLVVFTSHDLRACTNNFNEKNLISLTQFGRLYRGQIQKPRLTGIQTQYVSVKIWDPKLDCIASKYDDEYFMIKEEVKFFTNPRMNGNPNLVKLIACCWEREIQGLVYDLNPLDTLHNLIVKDELNWLQRMNVIHELARLLEFLHCQENQPLVLNISASHILLDTDYMPKLFDSFQPSEMKMQKELMPMSTGYLDPYFSLRGSEWDRSCEVFSFGVILLELITKRISILNIEKRENNPNSVLDGLLHIWAKKEYKPSCCLVHSSLQENWDYYAEDGVAVTELAMQCIEFFPVNRPSMNQILQCLENLLVCNRLADKRPAKRGKKFLL</sequence>
<reference evidence="4" key="1">
    <citation type="journal article" date="2023" name="Science">
        <title>Elucidation of the pathway for biosynthesis of saponin adjuvants from the soapbark tree.</title>
        <authorList>
            <person name="Reed J."/>
            <person name="Orme A."/>
            <person name="El-Demerdash A."/>
            <person name="Owen C."/>
            <person name="Martin L.B.B."/>
            <person name="Misra R.C."/>
            <person name="Kikuchi S."/>
            <person name="Rejzek M."/>
            <person name="Martin A.C."/>
            <person name="Harkess A."/>
            <person name="Leebens-Mack J."/>
            <person name="Louveau T."/>
            <person name="Stephenson M.J."/>
            <person name="Osbourn A."/>
        </authorList>
    </citation>
    <scope>NUCLEOTIDE SEQUENCE</scope>
    <source>
        <strain evidence="4">S10</strain>
    </source>
</reference>
<evidence type="ECO:0000313" key="4">
    <source>
        <dbReference type="EMBL" id="KAJ7950892.1"/>
    </source>
</evidence>
<dbReference type="GO" id="GO:0005886">
    <property type="term" value="C:plasma membrane"/>
    <property type="evidence" value="ECO:0007669"/>
    <property type="project" value="UniProtKB-SubCell"/>
</dbReference>
<evidence type="ECO:0000313" key="5">
    <source>
        <dbReference type="Proteomes" id="UP001163823"/>
    </source>
</evidence>
<keyword evidence="2" id="KW-1003">Cell membrane</keyword>
<organism evidence="4 5">
    <name type="scientific">Quillaja saponaria</name>
    <name type="common">Soap bark tree</name>
    <dbReference type="NCBI Taxonomy" id="32244"/>
    <lineage>
        <taxon>Eukaryota</taxon>
        <taxon>Viridiplantae</taxon>
        <taxon>Streptophyta</taxon>
        <taxon>Embryophyta</taxon>
        <taxon>Tracheophyta</taxon>
        <taxon>Spermatophyta</taxon>
        <taxon>Magnoliopsida</taxon>
        <taxon>eudicotyledons</taxon>
        <taxon>Gunneridae</taxon>
        <taxon>Pentapetalae</taxon>
        <taxon>rosids</taxon>
        <taxon>fabids</taxon>
        <taxon>Fabales</taxon>
        <taxon>Quillajaceae</taxon>
        <taxon>Quillaja</taxon>
    </lineage>
</organism>
<proteinExistence type="predicted"/>
<dbReference type="AlphaFoldDB" id="A0AAD7PDA0"/>
<evidence type="ECO:0000256" key="1">
    <source>
        <dbReference type="ARBA" id="ARBA00004236"/>
    </source>
</evidence>
<dbReference type="SMART" id="SM00220">
    <property type="entry name" value="S_TKc"/>
    <property type="match status" value="1"/>
</dbReference>
<dbReference type="InterPro" id="IPR000719">
    <property type="entry name" value="Prot_kinase_dom"/>
</dbReference>
<evidence type="ECO:0000256" key="2">
    <source>
        <dbReference type="ARBA" id="ARBA00022475"/>
    </source>
</evidence>
<keyword evidence="4" id="KW-0808">Transferase</keyword>
<dbReference type="KEGG" id="qsa:O6P43_027021"/>
<dbReference type="GO" id="GO:0005524">
    <property type="term" value="F:ATP binding"/>
    <property type="evidence" value="ECO:0007669"/>
    <property type="project" value="InterPro"/>
</dbReference>
<feature type="domain" description="Protein kinase" evidence="3">
    <location>
        <begin position="21"/>
        <end position="311"/>
    </location>
</feature>
<dbReference type="InterPro" id="IPR001245">
    <property type="entry name" value="Ser-Thr/Tyr_kinase_cat_dom"/>
</dbReference>
<dbReference type="GO" id="GO:0004672">
    <property type="term" value="F:protein kinase activity"/>
    <property type="evidence" value="ECO:0007669"/>
    <property type="project" value="InterPro"/>
</dbReference>
<keyword evidence="4" id="KW-0675">Receptor</keyword>
<dbReference type="PANTHER" id="PTHR45621">
    <property type="entry name" value="OS01G0588500 PROTEIN-RELATED"/>
    <property type="match status" value="1"/>
</dbReference>
<dbReference type="InterPro" id="IPR011009">
    <property type="entry name" value="Kinase-like_dom_sf"/>
</dbReference>
<dbReference type="Proteomes" id="UP001163823">
    <property type="component" value="Chromosome 11"/>
</dbReference>
<comment type="caution">
    <text evidence="4">The sequence shown here is derived from an EMBL/GenBank/DDBJ whole genome shotgun (WGS) entry which is preliminary data.</text>
</comment>
<protein>
    <submittedName>
        <fullName evidence="4">Receptor-like kinase</fullName>
    </submittedName>
</protein>
<name>A0AAD7PDA0_QUISA</name>
<evidence type="ECO:0000259" key="3">
    <source>
        <dbReference type="PROSITE" id="PS50011"/>
    </source>
</evidence>